<accession>A0A2A9DWL7</accession>
<dbReference type="EMBL" id="PDJE01000001">
    <property type="protein sequence ID" value="PFG31187.1"/>
    <property type="molecule type" value="Genomic_DNA"/>
</dbReference>
<organism evidence="2 3">
    <name type="scientific">Paramicrobacterium agarici</name>
    <dbReference type="NCBI Taxonomy" id="630514"/>
    <lineage>
        <taxon>Bacteria</taxon>
        <taxon>Bacillati</taxon>
        <taxon>Actinomycetota</taxon>
        <taxon>Actinomycetes</taxon>
        <taxon>Micrococcales</taxon>
        <taxon>Microbacteriaceae</taxon>
        <taxon>Paramicrobacterium</taxon>
    </lineage>
</organism>
<protein>
    <submittedName>
        <fullName evidence="2">Uncharacterized protein</fullName>
    </submittedName>
</protein>
<evidence type="ECO:0000313" key="2">
    <source>
        <dbReference type="EMBL" id="PFG31187.1"/>
    </source>
</evidence>
<dbReference type="AlphaFoldDB" id="A0A2A9DWL7"/>
<keyword evidence="3" id="KW-1185">Reference proteome</keyword>
<dbReference type="RefSeq" id="WP_098407560.1">
    <property type="nucleotide sequence ID" value="NZ_PDJE01000001.1"/>
</dbReference>
<evidence type="ECO:0000256" key="1">
    <source>
        <dbReference type="SAM" id="MobiDB-lite"/>
    </source>
</evidence>
<evidence type="ECO:0000313" key="3">
    <source>
        <dbReference type="Proteomes" id="UP000221369"/>
    </source>
</evidence>
<name>A0A2A9DWL7_9MICO</name>
<proteinExistence type="predicted"/>
<feature type="region of interest" description="Disordered" evidence="1">
    <location>
        <begin position="81"/>
        <end position="102"/>
    </location>
</feature>
<gene>
    <name evidence="2" type="ORF">ATJ78_2142</name>
</gene>
<dbReference type="Proteomes" id="UP000221369">
    <property type="component" value="Unassembled WGS sequence"/>
</dbReference>
<comment type="caution">
    <text evidence="2">The sequence shown here is derived from an EMBL/GenBank/DDBJ whole genome shotgun (WGS) entry which is preliminary data.</text>
</comment>
<reference evidence="2 3" key="1">
    <citation type="submission" date="2017-10" db="EMBL/GenBank/DDBJ databases">
        <title>Sequencing the genomes of 1000 actinobacteria strains.</title>
        <authorList>
            <person name="Klenk H.-P."/>
        </authorList>
    </citation>
    <scope>NUCLEOTIDE SEQUENCE [LARGE SCALE GENOMIC DNA]</scope>
    <source>
        <strain evidence="2 3">DSM 21798</strain>
    </source>
</reference>
<sequence>MNEDLAPIEWVARSLTGAYPAGIVRLLHLGPKHDAYYRAVTYSPASRDRKLIGYFVTLKDAVRAVHAYEYEHLEPHRLVTGPATVRQRPEMPGWKRPPGAVR</sequence>